<evidence type="ECO:0000256" key="1">
    <source>
        <dbReference type="SAM" id="MobiDB-lite"/>
    </source>
</evidence>
<feature type="region of interest" description="Disordered" evidence="1">
    <location>
        <begin position="520"/>
        <end position="560"/>
    </location>
</feature>
<keyword evidence="3" id="KW-1185">Reference proteome</keyword>
<organism evidence="2 3">
    <name type="scientific">Porphyridium purpureum</name>
    <name type="common">Red alga</name>
    <name type="synonym">Porphyridium cruentum</name>
    <dbReference type="NCBI Taxonomy" id="35688"/>
    <lineage>
        <taxon>Eukaryota</taxon>
        <taxon>Rhodophyta</taxon>
        <taxon>Bangiophyceae</taxon>
        <taxon>Porphyridiales</taxon>
        <taxon>Porphyridiaceae</taxon>
        <taxon>Porphyridium</taxon>
    </lineage>
</organism>
<comment type="caution">
    <text evidence="2">The sequence shown here is derived from an EMBL/GenBank/DDBJ whole genome shotgun (WGS) entry which is preliminary data.</text>
</comment>
<feature type="compositionally biased region" description="Basic residues" evidence="1">
    <location>
        <begin position="537"/>
        <end position="547"/>
    </location>
</feature>
<sequence>MAVVRKTFYALRDCSCIPVTLRRSHGATARSAAVRASARNAVAGSVVPYRVITTSKPCFAVDDSGAESGSSQAASDWDYANENVFVVGRHTGKRSENAPRVDALLRLNTSVDPPRFLSELDFFLEHKLIDAAAELWKKYRTLALTPGSGADIHGEFLWKGAWICATTHNAEDAAWIAEQYEQLGLMPQKRTLGLLASTHIHAGQFELALKRMQWMVRLDFVLHQDELLQYLNQSLSWKSEQPLSEILLPLGDILVETRFLCYKKASLLGVLRAYFKALYKGVADGRLTGAEIHDAIVSAQRILERWKVADHLLWSGMVYLASRGERLDMALQVVRASHSRTHFKRSSLSDPAPGVLKRFAYEALVVQAVAENREADVAALIWSADGGSTMSWHQAAVVSSHFIHVLGGIGRLDLCSVIWDTFRERYDNNVSVINAYMFVLTEALRPREAFAIFRSFYQEGGARFSAPDGVTYSVLASALLKALEMQSGDRSADGMATSPDEVDEMVGYVEKYLTQLDDNASEHVRDAETAAQPLSRRALRARKRKEPRPRDKSERKTRANCLQEKVARIRIYMKKARRPRAKEDRLRKLQCH</sequence>
<dbReference type="Proteomes" id="UP000324585">
    <property type="component" value="Unassembled WGS sequence"/>
</dbReference>
<feature type="compositionally biased region" description="Basic and acidic residues" evidence="1">
    <location>
        <begin position="548"/>
        <end position="557"/>
    </location>
</feature>
<protein>
    <submittedName>
        <fullName evidence="2">Uncharacterized protein</fullName>
    </submittedName>
</protein>
<dbReference type="EMBL" id="VRMN01000010">
    <property type="protein sequence ID" value="KAA8492034.1"/>
    <property type="molecule type" value="Genomic_DNA"/>
</dbReference>
<evidence type="ECO:0000313" key="3">
    <source>
        <dbReference type="Proteomes" id="UP000324585"/>
    </source>
</evidence>
<reference evidence="3" key="1">
    <citation type="journal article" date="2019" name="Nat. Commun.">
        <title>Expansion of phycobilisome linker gene families in mesophilic red algae.</title>
        <authorList>
            <person name="Lee J."/>
            <person name="Kim D."/>
            <person name="Bhattacharya D."/>
            <person name="Yoon H.S."/>
        </authorList>
    </citation>
    <scope>NUCLEOTIDE SEQUENCE [LARGE SCALE GENOMIC DNA]</scope>
    <source>
        <strain evidence="3">CCMP 1328</strain>
    </source>
</reference>
<evidence type="ECO:0000313" key="2">
    <source>
        <dbReference type="EMBL" id="KAA8492034.1"/>
    </source>
</evidence>
<name>A0A5J4YMX0_PORPP</name>
<proteinExistence type="predicted"/>
<accession>A0A5J4YMX0</accession>
<feature type="region of interest" description="Disordered" evidence="1">
    <location>
        <begin position="573"/>
        <end position="592"/>
    </location>
</feature>
<gene>
    <name evidence="2" type="ORF">FVE85_3472</name>
</gene>
<dbReference type="AlphaFoldDB" id="A0A5J4YMX0"/>
<feature type="compositionally biased region" description="Basic and acidic residues" evidence="1">
    <location>
        <begin position="581"/>
        <end position="592"/>
    </location>
</feature>